<accession>A0A944CDZ8</accession>
<evidence type="ECO:0000313" key="6">
    <source>
        <dbReference type="Proteomes" id="UP000705379"/>
    </source>
</evidence>
<evidence type="ECO:0000256" key="1">
    <source>
        <dbReference type="ARBA" id="ARBA00023015"/>
    </source>
</evidence>
<reference evidence="5" key="2">
    <citation type="journal article" date="2021" name="Microorganisms">
        <title>Bacterial Dimethylsulfoniopropionate Biosynthesis in the East China Sea.</title>
        <authorList>
            <person name="Liu J."/>
            <person name="Zhang Y."/>
            <person name="Liu J."/>
            <person name="Zhong H."/>
            <person name="Williams B.T."/>
            <person name="Zheng Y."/>
            <person name="Curson A.R.J."/>
            <person name="Sun C."/>
            <person name="Sun H."/>
            <person name="Song D."/>
            <person name="Wagner Mackenzie B."/>
            <person name="Bermejo Martinez A."/>
            <person name="Todd J.D."/>
            <person name="Zhang X.H."/>
        </authorList>
    </citation>
    <scope>NUCLEOTIDE SEQUENCE</scope>
    <source>
        <strain evidence="5">AESS21</strain>
    </source>
</reference>
<gene>
    <name evidence="5" type="ORF">DYI23_12670</name>
</gene>
<keyword evidence="2" id="KW-0238">DNA-binding</keyword>
<sequence length="179" mass="19275">MRVPSLCLQWSPPTCCVKTLSILTIIMQVDQIDFHGLLHSANLVETELRKKLAPLGVQPRQALVLEAMSRMGPVSQVELAATFGVTAASMSTMTERLLAAGYLTRSVDPASRRSNILELTDSGRALLEGIIIAWSEVDAVIKAVLGDDAPAFFTFARQLRNGLGGKIPGTDRADSGKEI</sequence>
<dbReference type="InterPro" id="IPR039422">
    <property type="entry name" value="MarR/SlyA-like"/>
</dbReference>
<keyword evidence="1" id="KW-0805">Transcription regulation</keyword>
<dbReference type="PROSITE" id="PS01117">
    <property type="entry name" value="HTH_MARR_1"/>
    <property type="match status" value="1"/>
</dbReference>
<dbReference type="SMART" id="SM00347">
    <property type="entry name" value="HTH_MARR"/>
    <property type="match status" value="1"/>
</dbReference>
<dbReference type="SUPFAM" id="SSF46785">
    <property type="entry name" value="Winged helix' DNA-binding domain"/>
    <property type="match status" value="1"/>
</dbReference>
<evidence type="ECO:0000256" key="3">
    <source>
        <dbReference type="ARBA" id="ARBA00023163"/>
    </source>
</evidence>
<dbReference type="InterPro" id="IPR023187">
    <property type="entry name" value="Tscrpt_reg_MarR-type_CS"/>
</dbReference>
<dbReference type="GO" id="GO:0003700">
    <property type="term" value="F:DNA-binding transcription factor activity"/>
    <property type="evidence" value="ECO:0007669"/>
    <property type="project" value="InterPro"/>
</dbReference>
<dbReference type="GO" id="GO:0006950">
    <property type="term" value="P:response to stress"/>
    <property type="evidence" value="ECO:0007669"/>
    <property type="project" value="TreeGrafter"/>
</dbReference>
<protein>
    <submittedName>
        <fullName evidence="5">MarR family transcriptional regulator</fullName>
    </submittedName>
</protein>
<comment type="caution">
    <text evidence="5">The sequence shown here is derived from an EMBL/GenBank/DDBJ whole genome shotgun (WGS) entry which is preliminary data.</text>
</comment>
<keyword evidence="3" id="KW-0804">Transcription</keyword>
<evidence type="ECO:0000259" key="4">
    <source>
        <dbReference type="PROSITE" id="PS50995"/>
    </source>
</evidence>
<dbReference type="InterPro" id="IPR000835">
    <property type="entry name" value="HTH_MarR-typ"/>
</dbReference>
<reference evidence="5" key="1">
    <citation type="submission" date="2018-08" db="EMBL/GenBank/DDBJ databases">
        <authorList>
            <person name="Jin W."/>
            <person name="Wang H."/>
            <person name="Yang Y."/>
            <person name="Li M."/>
            <person name="Liu J."/>
        </authorList>
    </citation>
    <scope>NUCLEOTIDE SEQUENCE</scope>
    <source>
        <strain evidence="5">AESS21</strain>
    </source>
</reference>
<feature type="domain" description="HTH marR-type" evidence="4">
    <location>
        <begin position="19"/>
        <end position="161"/>
    </location>
</feature>
<name>A0A944CDZ8_9HYPH</name>
<dbReference type="Pfam" id="PF12802">
    <property type="entry name" value="MarR_2"/>
    <property type="match status" value="1"/>
</dbReference>
<dbReference type="EMBL" id="QTKU01000003">
    <property type="protein sequence ID" value="MBS8261073.1"/>
    <property type="molecule type" value="Genomic_DNA"/>
</dbReference>
<evidence type="ECO:0000256" key="2">
    <source>
        <dbReference type="ARBA" id="ARBA00023125"/>
    </source>
</evidence>
<dbReference type="PRINTS" id="PR00598">
    <property type="entry name" value="HTHMARR"/>
</dbReference>
<dbReference type="Proteomes" id="UP000705379">
    <property type="component" value="Unassembled WGS sequence"/>
</dbReference>
<dbReference type="InterPro" id="IPR036388">
    <property type="entry name" value="WH-like_DNA-bd_sf"/>
</dbReference>
<evidence type="ECO:0000313" key="5">
    <source>
        <dbReference type="EMBL" id="MBS8261073.1"/>
    </source>
</evidence>
<dbReference type="PROSITE" id="PS50995">
    <property type="entry name" value="HTH_MARR_2"/>
    <property type="match status" value="1"/>
</dbReference>
<organism evidence="5 6">
    <name type="scientific">Roseibium polysiphoniae</name>
    <dbReference type="NCBI Taxonomy" id="2571221"/>
    <lineage>
        <taxon>Bacteria</taxon>
        <taxon>Pseudomonadati</taxon>
        <taxon>Pseudomonadota</taxon>
        <taxon>Alphaproteobacteria</taxon>
        <taxon>Hyphomicrobiales</taxon>
        <taxon>Stappiaceae</taxon>
        <taxon>Roseibium</taxon>
    </lineage>
</organism>
<proteinExistence type="predicted"/>
<dbReference type="PANTHER" id="PTHR33164:SF43">
    <property type="entry name" value="HTH-TYPE TRANSCRIPTIONAL REPRESSOR YETL"/>
    <property type="match status" value="1"/>
</dbReference>
<dbReference type="InterPro" id="IPR036390">
    <property type="entry name" value="WH_DNA-bd_sf"/>
</dbReference>
<dbReference type="Gene3D" id="1.10.10.10">
    <property type="entry name" value="Winged helix-like DNA-binding domain superfamily/Winged helix DNA-binding domain"/>
    <property type="match status" value="1"/>
</dbReference>
<dbReference type="GO" id="GO:0003677">
    <property type="term" value="F:DNA binding"/>
    <property type="evidence" value="ECO:0007669"/>
    <property type="project" value="UniProtKB-KW"/>
</dbReference>
<dbReference type="AlphaFoldDB" id="A0A944CDZ8"/>
<dbReference type="PANTHER" id="PTHR33164">
    <property type="entry name" value="TRANSCRIPTIONAL REGULATOR, MARR FAMILY"/>
    <property type="match status" value="1"/>
</dbReference>